<proteinExistence type="predicted"/>
<sequence length="55" mass="5718">MAIRADQLDEEVQLVHVERSPTADGGPVRMATGITGDYRSAFSSADAAGGAVQQN</sequence>
<evidence type="ECO:0000313" key="1">
    <source>
        <dbReference type="EMBL" id="MFC7579809.1"/>
    </source>
</evidence>
<comment type="caution">
    <text evidence="1">The sequence shown here is derived from an EMBL/GenBank/DDBJ whole genome shotgun (WGS) entry which is preliminary data.</text>
</comment>
<protein>
    <submittedName>
        <fullName evidence="1">Uncharacterized protein</fullName>
    </submittedName>
</protein>
<dbReference type="EMBL" id="JBHTEF010000001">
    <property type="protein sequence ID" value="MFC7579809.1"/>
    <property type="molecule type" value="Genomic_DNA"/>
</dbReference>
<organism evidence="1 2">
    <name type="scientific">Schaalia naturae</name>
    <dbReference type="NCBI Taxonomy" id="635203"/>
    <lineage>
        <taxon>Bacteria</taxon>
        <taxon>Bacillati</taxon>
        <taxon>Actinomycetota</taxon>
        <taxon>Actinomycetes</taxon>
        <taxon>Actinomycetales</taxon>
        <taxon>Actinomycetaceae</taxon>
        <taxon>Schaalia</taxon>
    </lineage>
</organism>
<evidence type="ECO:0000313" key="2">
    <source>
        <dbReference type="Proteomes" id="UP001596527"/>
    </source>
</evidence>
<reference evidence="2" key="1">
    <citation type="journal article" date="2019" name="Int. J. Syst. Evol. Microbiol.">
        <title>The Global Catalogue of Microorganisms (GCM) 10K type strain sequencing project: providing services to taxonomists for standard genome sequencing and annotation.</title>
        <authorList>
            <consortium name="The Broad Institute Genomics Platform"/>
            <consortium name="The Broad Institute Genome Sequencing Center for Infectious Disease"/>
            <person name="Wu L."/>
            <person name="Ma J."/>
        </authorList>
    </citation>
    <scope>NUCLEOTIDE SEQUENCE [LARGE SCALE GENOMIC DNA]</scope>
    <source>
        <strain evidence="2">CCUG 56698</strain>
    </source>
</reference>
<accession>A0ABW2SI53</accession>
<name>A0ABW2SI53_9ACTO</name>
<dbReference type="RefSeq" id="WP_380971316.1">
    <property type="nucleotide sequence ID" value="NZ_JBHTEF010000001.1"/>
</dbReference>
<keyword evidence="2" id="KW-1185">Reference proteome</keyword>
<gene>
    <name evidence="1" type="ORF">ACFQWG_01005</name>
</gene>
<dbReference type="Proteomes" id="UP001596527">
    <property type="component" value="Unassembled WGS sequence"/>
</dbReference>